<dbReference type="KEGG" id="slal:111657505"/>
<accession>A0A3B4XE37</accession>
<sequence>MATDFTQDAVLHFLQSSGSSVKNSDLLLHFRNFIRNHADQDRNRELFKKFVNSVATVRQQDGISYVVLRKKFRRHIPGDGGGGSSGPPRFPGGRNTEPSPESTNLSPAMCIEKPGLKPQLMEATTPAPPGETSKKTILPAAGIILNNNSNNNNVETNLNLKQQQVNSTFVQISVKTELDEPPIPNQCTKVAKQRVGFGLLPGIIPVVSAVRHHGEASQQVPVPQSLRGREACLNAEGGLHQEPPLHTQVAPRRFRHRQSYKSAVSYDEDEEEEDEVTVRQGSAGGMWPPSAPLGDTGRAISTSLPCIIDTPVPPSVVSSSSSSLSERNLPEIYIQDVEVLSPRDLGWSFQSGIGLKGQWMGTMLEHMSVLEESTSIRPNQPSEAVRYTSSPGRAKEASPHHNIYLDCQYSQASDVQLEPRPGLHQSQRSGLSSSHSSVLSPASHVSFSSSEWPLSGSSRGSGWNSSYEDLQDKAGETGHMAQIQKVLQRAQGPAGHLRLHDDQDLTLQYHSNAHLNNNQDPTVRVLPWHLSTGDLYDDCEEAESSEGSTSSPLLRQRLAVTKRLSSQLRNRMCRSLGADLDQLLQEDVRGRGVSEAARLNRLHLISSSLSLRYNLSSSSLSSCSTPPCGHSFADLVEGVEQKRRWRSPSAAATSSTAHYDGPSRQLVPLELREHAWLVKGAAGAWPDIYSLFREDSSLLNKQDFISGFTVLHWIAKHGDHRVLNTLWYGVQKAGLMFDINARSTCGHTPLHIAAIHGNKNIMRLLVNKFNADVRLRDTAGKRAWQYLSCNTPLDIFQLLGGTAQTAVGGVRRVDASWEQQKQQQQHRRRRLHHLSSTSSGERPLTTVGTARVKRSSSIAAFLKHKSLRRFHGHQSDSSV</sequence>
<dbReference type="GeneTree" id="ENSGT00950000183003"/>
<protein>
    <submittedName>
        <fullName evidence="7">Uncharacterized LOC111657505</fullName>
    </submittedName>
</protein>
<dbReference type="PANTHER" id="PTHR14491:SF3">
    <property type="entry name" value="ANKYRIN REPEAT DOMAIN-CONTAINING PROTEIN SOWAHB"/>
    <property type="match status" value="1"/>
</dbReference>
<feature type="domain" description="SOWAHA-C winged helix-turn-helix" evidence="6">
    <location>
        <begin position="4"/>
        <end position="79"/>
    </location>
</feature>
<evidence type="ECO:0000256" key="3">
    <source>
        <dbReference type="ARBA" id="ARBA00038122"/>
    </source>
</evidence>
<feature type="region of interest" description="Disordered" evidence="5">
    <location>
        <begin position="74"/>
        <end position="108"/>
    </location>
</feature>
<evidence type="ECO:0000256" key="5">
    <source>
        <dbReference type="SAM" id="MobiDB-lite"/>
    </source>
</evidence>
<feature type="region of interest" description="Disordered" evidence="5">
    <location>
        <begin position="415"/>
        <end position="470"/>
    </location>
</feature>
<dbReference type="GeneID" id="111657505"/>
<keyword evidence="1" id="KW-0677">Repeat</keyword>
<dbReference type="PROSITE" id="PS50297">
    <property type="entry name" value="ANK_REP_REGION"/>
    <property type="match status" value="1"/>
</dbReference>
<evidence type="ECO:0000313" key="8">
    <source>
        <dbReference type="Proteomes" id="UP000261360"/>
    </source>
</evidence>
<dbReference type="AlphaFoldDB" id="A0A3B4XE37"/>
<feature type="region of interest" description="Disordered" evidence="5">
    <location>
        <begin position="260"/>
        <end position="288"/>
    </location>
</feature>
<proteinExistence type="inferred from homology"/>
<feature type="compositionally biased region" description="Polar residues" evidence="5">
    <location>
        <begin position="373"/>
        <end position="391"/>
    </location>
</feature>
<dbReference type="Gene3D" id="1.25.40.20">
    <property type="entry name" value="Ankyrin repeat-containing domain"/>
    <property type="match status" value="1"/>
</dbReference>
<dbReference type="SUPFAM" id="SSF48403">
    <property type="entry name" value="Ankyrin repeat"/>
    <property type="match status" value="1"/>
</dbReference>
<evidence type="ECO:0000256" key="2">
    <source>
        <dbReference type="ARBA" id="ARBA00023043"/>
    </source>
</evidence>
<keyword evidence="8" id="KW-1185">Reference proteome</keyword>
<reference evidence="7" key="1">
    <citation type="submission" date="2025-08" db="UniProtKB">
        <authorList>
            <consortium name="Ensembl"/>
        </authorList>
    </citation>
    <scope>IDENTIFICATION</scope>
</reference>
<dbReference type="Pfam" id="PF25877">
    <property type="entry name" value="WHD_SOWAH"/>
    <property type="match status" value="1"/>
</dbReference>
<evidence type="ECO:0000256" key="4">
    <source>
        <dbReference type="PROSITE-ProRule" id="PRU00023"/>
    </source>
</evidence>
<feature type="compositionally biased region" description="Polar residues" evidence="5">
    <location>
        <begin position="96"/>
        <end position="106"/>
    </location>
</feature>
<dbReference type="SMART" id="SM00248">
    <property type="entry name" value="ANK"/>
    <property type="match status" value="2"/>
</dbReference>
<keyword evidence="2 4" id="KW-0040">ANK repeat</keyword>
<dbReference type="InterPro" id="IPR002110">
    <property type="entry name" value="Ankyrin_rpt"/>
</dbReference>
<feature type="compositionally biased region" description="Low complexity" evidence="5">
    <location>
        <begin position="425"/>
        <end position="466"/>
    </location>
</feature>
<dbReference type="InterPro" id="IPR036770">
    <property type="entry name" value="Ankyrin_rpt-contain_sf"/>
</dbReference>
<dbReference type="RefSeq" id="XP_023265469.1">
    <property type="nucleotide sequence ID" value="XM_023409701.1"/>
</dbReference>
<dbReference type="OrthoDB" id="60433at2759"/>
<organism evidence="7 8">
    <name type="scientific">Seriola lalandi dorsalis</name>
    <dbReference type="NCBI Taxonomy" id="1841481"/>
    <lineage>
        <taxon>Eukaryota</taxon>
        <taxon>Metazoa</taxon>
        <taxon>Chordata</taxon>
        <taxon>Craniata</taxon>
        <taxon>Vertebrata</taxon>
        <taxon>Euteleostomi</taxon>
        <taxon>Actinopterygii</taxon>
        <taxon>Neopterygii</taxon>
        <taxon>Teleostei</taxon>
        <taxon>Neoteleostei</taxon>
        <taxon>Acanthomorphata</taxon>
        <taxon>Carangaria</taxon>
        <taxon>Carangiformes</taxon>
        <taxon>Carangidae</taxon>
        <taxon>Seriola</taxon>
    </lineage>
</organism>
<feature type="region of interest" description="Disordered" evidence="5">
    <location>
        <begin position="373"/>
        <end position="399"/>
    </location>
</feature>
<feature type="compositionally biased region" description="Basic residues" evidence="5">
    <location>
        <begin position="824"/>
        <end position="833"/>
    </location>
</feature>
<name>A0A3B4XE37_SERLL</name>
<feature type="region of interest" description="Disordered" evidence="5">
    <location>
        <begin position="822"/>
        <end position="851"/>
    </location>
</feature>
<dbReference type="PROSITE" id="PS50088">
    <property type="entry name" value="ANK_REPEAT"/>
    <property type="match status" value="1"/>
</dbReference>
<dbReference type="InterPro" id="IPR058889">
    <property type="entry name" value="WHD_SOWAHA-C"/>
</dbReference>
<evidence type="ECO:0000256" key="1">
    <source>
        <dbReference type="ARBA" id="ARBA00022737"/>
    </source>
</evidence>
<evidence type="ECO:0000313" key="7">
    <source>
        <dbReference type="Ensembl" id="ENSSLDP00000014316.1"/>
    </source>
</evidence>
<dbReference type="Ensembl" id="ENSSLDT00000014864.1">
    <property type="protein sequence ID" value="ENSSLDP00000014316.1"/>
    <property type="gene ID" value="ENSSLDG00000011449.1"/>
</dbReference>
<reference evidence="7" key="2">
    <citation type="submission" date="2025-09" db="UniProtKB">
        <authorList>
            <consortium name="Ensembl"/>
        </authorList>
    </citation>
    <scope>IDENTIFICATION</scope>
</reference>
<feature type="repeat" description="ANK" evidence="4">
    <location>
        <begin position="745"/>
        <end position="768"/>
    </location>
</feature>
<dbReference type="Proteomes" id="UP000261360">
    <property type="component" value="Unplaced"/>
</dbReference>
<dbReference type="PANTHER" id="PTHR14491">
    <property type="entry name" value="SOSONDOWAH, ISOFORM G"/>
    <property type="match status" value="1"/>
</dbReference>
<evidence type="ECO:0000259" key="6">
    <source>
        <dbReference type="Pfam" id="PF25877"/>
    </source>
</evidence>
<comment type="similarity">
    <text evidence="3">Belongs to the SOWAH family.</text>
</comment>
<feature type="compositionally biased region" description="Acidic residues" evidence="5">
    <location>
        <begin position="266"/>
        <end position="275"/>
    </location>
</feature>
<dbReference type="Pfam" id="PF12796">
    <property type="entry name" value="Ank_2"/>
    <property type="match status" value="1"/>
</dbReference>